<dbReference type="GO" id="GO:0006528">
    <property type="term" value="P:asparagine metabolic process"/>
    <property type="evidence" value="ECO:0007669"/>
    <property type="project" value="TreeGrafter"/>
</dbReference>
<protein>
    <recommendedName>
        <fullName evidence="2">CN hydrolase domain-containing protein</fullName>
    </recommendedName>
</protein>
<dbReference type="InterPro" id="IPR036526">
    <property type="entry name" value="C-N_Hydrolase_sf"/>
</dbReference>
<dbReference type="AlphaFoldDB" id="A0A1Q3A8G9"/>
<dbReference type="InterPro" id="IPR003010">
    <property type="entry name" value="C-N_Hydrolase"/>
</dbReference>
<proteinExistence type="predicted"/>
<dbReference type="OrthoDB" id="10250282at2759"/>
<organism evidence="3 4">
    <name type="scientific">Zygosaccharomyces rouxii</name>
    <dbReference type="NCBI Taxonomy" id="4956"/>
    <lineage>
        <taxon>Eukaryota</taxon>
        <taxon>Fungi</taxon>
        <taxon>Dikarya</taxon>
        <taxon>Ascomycota</taxon>
        <taxon>Saccharomycotina</taxon>
        <taxon>Saccharomycetes</taxon>
        <taxon>Saccharomycetales</taxon>
        <taxon>Saccharomycetaceae</taxon>
        <taxon>Zygosaccharomyces</taxon>
    </lineage>
</organism>
<sequence length="286" mass="31932">MSKILSQKIKVALVQLAAGTPDKAYNLQKAKTLVEKAVRDEPNTKLVVLPECFNSPYASDKFRPYSEVIKPDSESYKTLSQLAQKLKIVLVGGSIPELEPDTDRIYNTCMIFNENGELLDRHRKAHLFDIDIPNGIRFKESDTLSAGEKNTLVTSTYGKFGVGICYDMRFPELAMQSARNGAFAMIYPGAFNTVTGPLHWKLLARSRAIDNQVYTLLCSPARDLESSYHAYGHSMVVDPRGNVLTEAGEGEEIVYADLDPEAIDQFRAGIPITTQRRFDIYPDVSK</sequence>
<dbReference type="InterPro" id="IPR045254">
    <property type="entry name" value="Nit1/2_C-N_Hydrolase"/>
</dbReference>
<accession>A0A1Q3A8G9</accession>
<dbReference type="InterPro" id="IPR001110">
    <property type="entry name" value="UPF0012_CS"/>
</dbReference>
<dbReference type="PROSITE" id="PS50263">
    <property type="entry name" value="CN_HYDROLASE"/>
    <property type="match status" value="1"/>
</dbReference>
<name>A0A1Q3A8G9_ZYGRO</name>
<dbReference type="PANTHER" id="PTHR23088:SF30">
    <property type="entry name" value="OMEGA-AMIDASE NIT2"/>
    <property type="match status" value="1"/>
</dbReference>
<dbReference type="PANTHER" id="PTHR23088">
    <property type="entry name" value="NITRILASE-RELATED"/>
    <property type="match status" value="1"/>
</dbReference>
<feature type="domain" description="CN hydrolase" evidence="2">
    <location>
        <begin position="9"/>
        <end position="260"/>
    </location>
</feature>
<dbReference type="EMBL" id="BDGX01000032">
    <property type="protein sequence ID" value="GAV51977.1"/>
    <property type="molecule type" value="Genomic_DNA"/>
</dbReference>
<gene>
    <name evidence="3" type="ORF">ZYGR_0AF04490</name>
</gene>
<dbReference type="Gene3D" id="3.60.110.10">
    <property type="entry name" value="Carbon-nitrogen hydrolase"/>
    <property type="match status" value="1"/>
</dbReference>
<dbReference type="PROSITE" id="PS01227">
    <property type="entry name" value="UPF0012"/>
    <property type="match status" value="1"/>
</dbReference>
<reference evidence="3 4" key="1">
    <citation type="submission" date="2016-08" db="EMBL/GenBank/DDBJ databases">
        <title>Draft genome sequence of allopolyploid Zygosaccharomyces rouxii.</title>
        <authorList>
            <person name="Watanabe J."/>
            <person name="Uehara K."/>
            <person name="Mogi Y."/>
            <person name="Tsukioka Y."/>
        </authorList>
    </citation>
    <scope>NUCLEOTIDE SEQUENCE [LARGE SCALE GENOMIC DNA]</scope>
    <source>
        <strain evidence="3 4">NBRC 110957</strain>
    </source>
</reference>
<evidence type="ECO:0000259" key="2">
    <source>
        <dbReference type="PROSITE" id="PS50263"/>
    </source>
</evidence>
<dbReference type="Pfam" id="PF00795">
    <property type="entry name" value="CN_hydrolase"/>
    <property type="match status" value="1"/>
</dbReference>
<dbReference type="SUPFAM" id="SSF56317">
    <property type="entry name" value="Carbon-nitrogen hydrolase"/>
    <property type="match status" value="1"/>
</dbReference>
<comment type="caution">
    <text evidence="3">The sequence shown here is derived from an EMBL/GenBank/DDBJ whole genome shotgun (WGS) entry which is preliminary data.</text>
</comment>
<evidence type="ECO:0000256" key="1">
    <source>
        <dbReference type="ARBA" id="ARBA00022801"/>
    </source>
</evidence>
<evidence type="ECO:0000313" key="4">
    <source>
        <dbReference type="Proteomes" id="UP000187013"/>
    </source>
</evidence>
<dbReference type="GO" id="GO:0050152">
    <property type="term" value="F:omega-amidase activity"/>
    <property type="evidence" value="ECO:0007669"/>
    <property type="project" value="TreeGrafter"/>
</dbReference>
<dbReference type="GO" id="GO:0006107">
    <property type="term" value="P:oxaloacetate metabolic process"/>
    <property type="evidence" value="ECO:0007669"/>
    <property type="project" value="TreeGrafter"/>
</dbReference>
<dbReference type="Proteomes" id="UP000187013">
    <property type="component" value="Unassembled WGS sequence"/>
</dbReference>
<dbReference type="GO" id="GO:0005739">
    <property type="term" value="C:mitochondrion"/>
    <property type="evidence" value="ECO:0007669"/>
    <property type="project" value="TreeGrafter"/>
</dbReference>
<keyword evidence="1" id="KW-0378">Hydrolase</keyword>
<dbReference type="GO" id="GO:0006541">
    <property type="term" value="P:glutamine metabolic process"/>
    <property type="evidence" value="ECO:0007669"/>
    <property type="project" value="TreeGrafter"/>
</dbReference>
<evidence type="ECO:0000313" key="3">
    <source>
        <dbReference type="EMBL" id="GAV51977.1"/>
    </source>
</evidence>
<dbReference type="CDD" id="cd07572">
    <property type="entry name" value="nit"/>
    <property type="match status" value="1"/>
</dbReference>